<sequence length="1121" mass="124805">MAAGNGHIFIDLTLDDDDEGIKDLSGQYAASTIPRTAPRPRPPDARAHSQLVGASPSRADAQVPRQATGCPVVHKKEHSPRPQPNGFPLPPAKRAKTRETFSPDIRGERLKAYLVGKLWPAIDEAIYQLAPGCDGERWGVLHRKVSERVVSDGFGQHWEGSQGHLSEAFEAALRKKIRGLVVELRDGPERLSPTLVPQNGPPTVLPSIETKPSLVNGDSVRNAAFAPTHPAAPASSYAPTTSRPTHTGLDAPIPLPALILHSPTKQRPSTSTCSKSTANTAQWQPGKAMEKTGPQSGTSQSRNKWFGLSLRPYLAHSVRQELLSRDRYIRPEDSDLPLPAILHVDFSDSEIRYLQYAARELYGSKGLVTRSPATDLRHLVKKARKLNRLNEITKAHREHYRSLHRPAPVAFTTRTADDVANFLEDQLYRTLRPTPETLTLSRDGVDIQYDIPKRDRVPSLLYTREVAGNRGFGSIRRYQNFPTAFKSNHEDKLEPHIQWTNCAGDIATLSWVSESHFICGTTTHSDSHNQQYNKPGNLLLGSSSHGTLRAFPDHRITRPVVALGDNALDSMVESQDPWLYTSVVDSDYDARRDLAFTSSFDRTVRVWKIKNDRMEPRSLWEHDGRVNFVLASHHPSGLVATAADVPTNAIRVYHIDSPHMQAFDSYSCTRIHDEEFVPSEKWGYFPAAIRWGLAPHVQHLLLIGYSPRSFTGDDHDIPEDKMSTGELCLWDTITKTQVKVNSLATQNVFEVVWHPFQDIFAVATSKAMSLEKTDSNVKTQIRIFAREKPGEGYSVKKALDCPAVDINELVIRPNSVGYSYVAAGCTDGNVYVWDTAGSDSPMCVLKHGDPVEELLGEKELEDVGVKFLAWGTTADRLYTGSSDGVVKVWNIRHGKAAHVRDLIEVPGPITAGAFSPNFTKLVIGDGSGKVHLIGLEKDKDKEEEQNKPPLGHTRFLQMQVGGRQKAIRRPRPFIPHPDVPPPGAATSAPSLQLGQERARGYLDRGELVVHPHPAIGAVQGPHYMNTGLLRAEAHRDEDATQPLLGAFERHQQENTRHTISRKKRKLRKIQEPDEDSLKTHDANLIATWSHQQRLILNSTRLELEAERAEIESDYGYDYEPD</sequence>
<dbReference type="PANTHER" id="PTHR19842">
    <property type="entry name" value="G BETA-LIKE PROTEIN GBL"/>
    <property type="match status" value="1"/>
</dbReference>
<keyword evidence="3" id="KW-0677">Repeat</keyword>
<dbReference type="GO" id="GO:0031932">
    <property type="term" value="C:TORC2 complex"/>
    <property type="evidence" value="ECO:0007669"/>
    <property type="project" value="InterPro"/>
</dbReference>
<organism evidence="6 7">
    <name type="scientific">Neoarthrinium moseri</name>
    <dbReference type="NCBI Taxonomy" id="1658444"/>
    <lineage>
        <taxon>Eukaryota</taxon>
        <taxon>Fungi</taxon>
        <taxon>Dikarya</taxon>
        <taxon>Ascomycota</taxon>
        <taxon>Pezizomycotina</taxon>
        <taxon>Sordariomycetes</taxon>
        <taxon>Xylariomycetidae</taxon>
        <taxon>Amphisphaeriales</taxon>
        <taxon>Apiosporaceae</taxon>
        <taxon>Neoarthrinium</taxon>
    </lineage>
</organism>
<feature type="region of interest" description="Disordered" evidence="5">
    <location>
        <begin position="190"/>
        <end position="213"/>
    </location>
</feature>
<accession>A0A9Q0APS1</accession>
<dbReference type="InterPro" id="IPR001680">
    <property type="entry name" value="WD40_rpt"/>
</dbReference>
<dbReference type="PROSITE" id="PS00678">
    <property type="entry name" value="WD_REPEATS_1"/>
    <property type="match status" value="1"/>
</dbReference>
<feature type="region of interest" description="Disordered" evidence="5">
    <location>
        <begin position="1053"/>
        <end position="1075"/>
    </location>
</feature>
<evidence type="ECO:0000256" key="4">
    <source>
        <dbReference type="PROSITE-ProRule" id="PRU00221"/>
    </source>
</evidence>
<reference evidence="6" key="1">
    <citation type="submission" date="2021-03" db="EMBL/GenBank/DDBJ databases">
        <title>Revisited historic fungal species revealed as producer of novel bioactive compounds through whole genome sequencing and comparative genomics.</title>
        <authorList>
            <person name="Vignolle G.A."/>
            <person name="Hochenegger N."/>
            <person name="Mach R.L."/>
            <person name="Mach-Aigner A.R."/>
            <person name="Javad Rahimi M."/>
            <person name="Salim K.A."/>
            <person name="Chan C.M."/>
            <person name="Lim L.B.L."/>
            <person name="Cai F."/>
            <person name="Druzhinina I.S."/>
            <person name="U'Ren J.M."/>
            <person name="Derntl C."/>
        </authorList>
    </citation>
    <scope>NUCLEOTIDE SEQUENCE</scope>
    <source>
        <strain evidence="6">TUCIM 5799</strain>
    </source>
</reference>
<keyword evidence="7" id="KW-1185">Reference proteome</keyword>
<feature type="region of interest" description="Disordered" evidence="5">
    <location>
        <begin position="14"/>
        <end position="99"/>
    </location>
</feature>
<proteinExistence type="inferred from homology"/>
<dbReference type="SUPFAM" id="SSF50978">
    <property type="entry name" value="WD40 repeat-like"/>
    <property type="match status" value="1"/>
</dbReference>
<dbReference type="InterPro" id="IPR015943">
    <property type="entry name" value="WD40/YVTN_repeat-like_dom_sf"/>
</dbReference>
<dbReference type="AlphaFoldDB" id="A0A9Q0APS1"/>
<comment type="caution">
    <text evidence="6">The sequence shown here is derived from an EMBL/GenBank/DDBJ whole genome shotgun (WGS) entry which is preliminary data.</text>
</comment>
<feature type="compositionally biased region" description="Polar residues" evidence="5">
    <location>
        <begin position="263"/>
        <end position="283"/>
    </location>
</feature>
<dbReference type="GO" id="GO:0032956">
    <property type="term" value="P:regulation of actin cytoskeleton organization"/>
    <property type="evidence" value="ECO:0007669"/>
    <property type="project" value="TreeGrafter"/>
</dbReference>
<dbReference type="GO" id="GO:0031931">
    <property type="term" value="C:TORC1 complex"/>
    <property type="evidence" value="ECO:0007669"/>
    <property type="project" value="InterPro"/>
</dbReference>
<dbReference type="Pfam" id="PF00400">
    <property type="entry name" value="WD40"/>
    <property type="match status" value="1"/>
</dbReference>
<protein>
    <recommendedName>
        <fullName evidence="8">WD40 repeat-like protein</fullName>
    </recommendedName>
</protein>
<evidence type="ECO:0000256" key="5">
    <source>
        <dbReference type="SAM" id="MobiDB-lite"/>
    </source>
</evidence>
<dbReference type="PROSITE" id="PS50082">
    <property type="entry name" value="WD_REPEATS_2"/>
    <property type="match status" value="1"/>
</dbReference>
<evidence type="ECO:0000256" key="2">
    <source>
        <dbReference type="ARBA" id="ARBA00022574"/>
    </source>
</evidence>
<comment type="similarity">
    <text evidence="1">Belongs to the WD repeat LST8 family.</text>
</comment>
<evidence type="ECO:0000256" key="3">
    <source>
        <dbReference type="ARBA" id="ARBA00022737"/>
    </source>
</evidence>
<name>A0A9Q0APS1_9PEZI</name>
<feature type="compositionally biased region" description="Pro residues" evidence="5">
    <location>
        <begin position="81"/>
        <end position="91"/>
    </location>
</feature>
<feature type="repeat" description="WD" evidence="4">
    <location>
        <begin position="865"/>
        <end position="899"/>
    </location>
</feature>
<dbReference type="Proteomes" id="UP000829685">
    <property type="component" value="Unassembled WGS sequence"/>
</dbReference>
<dbReference type="EMBL" id="JAFIMR010000005">
    <property type="protein sequence ID" value="KAI1878753.1"/>
    <property type="molecule type" value="Genomic_DNA"/>
</dbReference>
<evidence type="ECO:0000313" key="7">
    <source>
        <dbReference type="Proteomes" id="UP000829685"/>
    </source>
</evidence>
<feature type="region of interest" description="Disordered" evidence="5">
    <location>
        <begin position="225"/>
        <end position="301"/>
    </location>
</feature>
<gene>
    <name evidence="6" type="ORF">JX265_002930</name>
</gene>
<dbReference type="GO" id="GO:0031929">
    <property type="term" value="P:TOR signaling"/>
    <property type="evidence" value="ECO:0007669"/>
    <property type="project" value="InterPro"/>
</dbReference>
<dbReference type="Gene3D" id="2.130.10.10">
    <property type="entry name" value="YVTN repeat-like/Quinoprotein amine dehydrogenase"/>
    <property type="match status" value="1"/>
</dbReference>
<feature type="compositionally biased region" description="Low complexity" evidence="5">
    <location>
        <begin position="225"/>
        <end position="245"/>
    </location>
</feature>
<evidence type="ECO:0008006" key="8">
    <source>
        <dbReference type="Google" id="ProtNLM"/>
    </source>
</evidence>
<feature type="compositionally biased region" description="Basic residues" evidence="5">
    <location>
        <begin position="1058"/>
        <end position="1067"/>
    </location>
</feature>
<dbReference type="InterPro" id="IPR019775">
    <property type="entry name" value="WD40_repeat_CS"/>
</dbReference>
<dbReference type="PANTHER" id="PTHR19842:SF2">
    <property type="entry name" value="WD REPEAT PROTEIN (AFU_ORTHOLOGUE AFUA_5G04300)"/>
    <property type="match status" value="1"/>
</dbReference>
<evidence type="ECO:0000256" key="1">
    <source>
        <dbReference type="ARBA" id="ARBA00009890"/>
    </source>
</evidence>
<dbReference type="SMART" id="SM00320">
    <property type="entry name" value="WD40"/>
    <property type="match status" value="4"/>
</dbReference>
<dbReference type="InterPro" id="IPR037588">
    <property type="entry name" value="MLST8"/>
</dbReference>
<keyword evidence="2 4" id="KW-0853">WD repeat</keyword>
<evidence type="ECO:0000313" key="6">
    <source>
        <dbReference type="EMBL" id="KAI1878753.1"/>
    </source>
</evidence>
<dbReference type="InterPro" id="IPR036322">
    <property type="entry name" value="WD40_repeat_dom_sf"/>
</dbReference>